<dbReference type="Gene3D" id="3.40.50.300">
    <property type="entry name" value="P-loop containing nucleotide triphosphate hydrolases"/>
    <property type="match status" value="1"/>
</dbReference>
<reference evidence="12" key="1">
    <citation type="submission" date="2016-06" db="EMBL/GenBank/DDBJ databases">
        <title>Parallel loss of symbiosis genes in relatives of nitrogen-fixing non-legume Parasponia.</title>
        <authorList>
            <person name="Van Velzen R."/>
            <person name="Holmer R."/>
            <person name="Bu F."/>
            <person name="Rutten L."/>
            <person name="Van Zeijl A."/>
            <person name="Liu W."/>
            <person name="Santuari L."/>
            <person name="Cao Q."/>
            <person name="Sharma T."/>
            <person name="Shen D."/>
            <person name="Roswanjaya Y."/>
            <person name="Wardhani T."/>
            <person name="Kalhor M.S."/>
            <person name="Jansen J."/>
            <person name="Van den Hoogen J."/>
            <person name="Gungor B."/>
            <person name="Hartog M."/>
            <person name="Hontelez J."/>
            <person name="Verver J."/>
            <person name="Yang W.-C."/>
            <person name="Schijlen E."/>
            <person name="Repin R."/>
            <person name="Schilthuizen M."/>
            <person name="Schranz E."/>
            <person name="Heidstra R."/>
            <person name="Miyata K."/>
            <person name="Fedorova E."/>
            <person name="Kohlen W."/>
            <person name="Bisseling T."/>
            <person name="Smit S."/>
            <person name="Geurts R."/>
        </authorList>
    </citation>
    <scope>NUCLEOTIDE SEQUENCE [LARGE SCALE GENOMIC DNA]</scope>
    <source>
        <strain evidence="12">cv. WU1-14</strain>
    </source>
</reference>
<dbReference type="Pfam" id="PF25019">
    <property type="entry name" value="LRR_R13L1-DRL21"/>
    <property type="match status" value="1"/>
</dbReference>
<dbReference type="AlphaFoldDB" id="A0A2P5DMB2"/>
<keyword evidence="2" id="KW-0677">Repeat</keyword>
<keyword evidence="12" id="KW-1185">Reference proteome</keyword>
<dbReference type="SUPFAM" id="SSF52540">
    <property type="entry name" value="P-loop containing nucleoside triphosphate hydrolases"/>
    <property type="match status" value="1"/>
</dbReference>
<dbReference type="PANTHER" id="PTHR36766:SF40">
    <property type="entry name" value="DISEASE RESISTANCE PROTEIN RGA3"/>
    <property type="match status" value="1"/>
</dbReference>
<dbReference type="EMBL" id="JXTB01000029">
    <property type="protein sequence ID" value="PON74404.1"/>
    <property type="molecule type" value="Genomic_DNA"/>
</dbReference>
<feature type="domain" description="NB-ARC" evidence="7">
    <location>
        <begin position="184"/>
        <end position="352"/>
    </location>
</feature>
<dbReference type="GO" id="GO:0005524">
    <property type="term" value="F:ATP binding"/>
    <property type="evidence" value="ECO:0007669"/>
    <property type="project" value="UniProtKB-KW"/>
</dbReference>
<evidence type="ECO:0000256" key="6">
    <source>
        <dbReference type="SAM" id="MobiDB-lite"/>
    </source>
</evidence>
<dbReference type="InterPro" id="IPR032675">
    <property type="entry name" value="LRR_dom_sf"/>
</dbReference>
<organism evidence="11 12">
    <name type="scientific">Parasponia andersonii</name>
    <name type="common">Sponia andersonii</name>
    <dbReference type="NCBI Taxonomy" id="3476"/>
    <lineage>
        <taxon>Eukaryota</taxon>
        <taxon>Viridiplantae</taxon>
        <taxon>Streptophyta</taxon>
        <taxon>Embryophyta</taxon>
        <taxon>Tracheophyta</taxon>
        <taxon>Spermatophyta</taxon>
        <taxon>Magnoliopsida</taxon>
        <taxon>eudicotyledons</taxon>
        <taxon>Gunneridae</taxon>
        <taxon>Pentapetalae</taxon>
        <taxon>rosids</taxon>
        <taxon>fabids</taxon>
        <taxon>Rosales</taxon>
        <taxon>Cannabaceae</taxon>
        <taxon>Parasponia</taxon>
    </lineage>
</organism>
<sequence length="1080" mass="122379">MAELVGGAFLSAFVQVLFDRLASKEFLDLFRGKKPVEELLSELRVVLFSADSLLNDAEEKQITDEKVEKWLDELKEAIYDADDLVDMIDGEALRCEREGKSSVFKKLITKTEKFFTGTAVKDIFTSFNDTVEHEAEPILRRLNILLDPNNTPGLRDVRSNPSSPRPPAPLVKESDVYGRNDDKEFIVKLLLSNEAGGDKISVIPIVGMGGVGKTTLAQLVFDDNRVKEHFELKVWVTVSEEFDNFRIMKTIFEEITSSKCDLVDPSALQRKLKEALGGKKFLLVLDDVWNDKRHLWESLMSSYESGASGSKTIVTTRSKTVASIMAVEETHYDLKHLADEDCWQLFVKHAFGDSEASQALQYIGQDIVKKCKGLPLAVKSLGGLLSSERNLEKWRSILNNDVWDQLYRKENINILPALWLSYRHLPAHLKRCFAYCSIFPKDYNFEREKLIWLWMAEGLLQTDKNYATMEKRGEEYLQDLLSRSFFQRSSQGDSFLLMHDLVHDLAVFVSGKFCFRLDKSINLHSLPSQTRHLSYRNGTYDINKLEGLCRAKRLRTFLALPLSRPNRLIFKLHSVPCHSLLASGRYLRVLSLSRSSIEKLPDSIGNMKHLRYLDLCDSAITELPDSVCTLYNLQTLLLSWCSKLTQLPKNMDSLINLRHLDIEGVPLKEVTLQLSNLKRLQTFPKMILGPGLGGFKIKELKDLKDLGGVLKISGLENVDEMEAEEANLNDKKSLSYLSLEWSHDSVAANLQGERQILDKLQPFTNLEGLEITFYRGVEFSDWVGQSSFSKIVSICLESCKKCHSLPPLGQLPSLEDLNIDGLNGVESIGDEFFGNDPKSFRSLKRLKLQSMSEWKEWSLSEAKAIQGGTVFPCLTQIELEDCPKLKVGLASNLPSSGDLSMESCSKMAVLHPGTQQGTATFFPSLVSISLKNCPEVESLPEYKPHSIVKSLQLWHCRKLFRNRMHDLQRRFSSLERLEIAGWEDDSFPDDELLPTTLKRMEINFCSNLQRLNGSAFQQLTSLEHLQILYCSKLQCLPEQGLPTSLSRLSIKGCDLLITRCQEDGEDWPKIAQIASVVISK</sequence>
<name>A0A2P5DMB2_PARAD</name>
<dbReference type="InterPro" id="IPR058922">
    <property type="entry name" value="WHD_DRP"/>
</dbReference>
<accession>A0A2P5DMB2</accession>
<comment type="caution">
    <text evidence="11">The sequence shown here is derived from an EMBL/GenBank/DDBJ whole genome shotgun (WGS) entry which is preliminary data.</text>
</comment>
<dbReference type="InterPro" id="IPR027417">
    <property type="entry name" value="P-loop_NTPase"/>
</dbReference>
<evidence type="ECO:0000259" key="8">
    <source>
        <dbReference type="Pfam" id="PF18052"/>
    </source>
</evidence>
<evidence type="ECO:0000256" key="1">
    <source>
        <dbReference type="ARBA" id="ARBA00022614"/>
    </source>
</evidence>
<proteinExistence type="predicted"/>
<evidence type="ECO:0000256" key="5">
    <source>
        <dbReference type="ARBA" id="ARBA00022840"/>
    </source>
</evidence>
<evidence type="ECO:0000259" key="10">
    <source>
        <dbReference type="Pfam" id="PF25019"/>
    </source>
</evidence>
<keyword evidence="3" id="KW-0547">Nucleotide-binding</keyword>
<evidence type="ECO:0000256" key="4">
    <source>
        <dbReference type="ARBA" id="ARBA00022821"/>
    </source>
</evidence>
<dbReference type="GO" id="GO:0043531">
    <property type="term" value="F:ADP binding"/>
    <property type="evidence" value="ECO:0007669"/>
    <property type="project" value="InterPro"/>
</dbReference>
<dbReference type="SUPFAM" id="SSF52058">
    <property type="entry name" value="L domain-like"/>
    <property type="match status" value="2"/>
</dbReference>
<keyword evidence="1" id="KW-0433">Leucine-rich repeat</keyword>
<dbReference type="GO" id="GO:0051707">
    <property type="term" value="P:response to other organism"/>
    <property type="evidence" value="ECO:0007669"/>
    <property type="project" value="UniProtKB-ARBA"/>
</dbReference>
<dbReference type="InterPro" id="IPR001611">
    <property type="entry name" value="Leu-rich_rpt"/>
</dbReference>
<evidence type="ECO:0000259" key="7">
    <source>
        <dbReference type="Pfam" id="PF00931"/>
    </source>
</evidence>
<dbReference type="InterPro" id="IPR002182">
    <property type="entry name" value="NB-ARC"/>
</dbReference>
<dbReference type="Pfam" id="PF23559">
    <property type="entry name" value="WHD_DRP"/>
    <property type="match status" value="1"/>
</dbReference>
<protein>
    <submittedName>
        <fullName evidence="11">NB-ARC domain, LRR domain containing protein</fullName>
    </submittedName>
</protein>
<gene>
    <name evidence="11" type="ORF">PanWU01x14_052360</name>
</gene>
<dbReference type="OrthoDB" id="1179148at2759"/>
<evidence type="ECO:0000313" key="11">
    <source>
        <dbReference type="EMBL" id="PON74404.1"/>
    </source>
</evidence>
<dbReference type="Pfam" id="PF13855">
    <property type="entry name" value="LRR_8"/>
    <property type="match status" value="1"/>
</dbReference>
<dbReference type="PANTHER" id="PTHR36766">
    <property type="entry name" value="PLANT BROAD-SPECTRUM MILDEW RESISTANCE PROTEIN RPW8"/>
    <property type="match status" value="1"/>
</dbReference>
<dbReference type="InterPro" id="IPR042197">
    <property type="entry name" value="Apaf_helical"/>
</dbReference>
<dbReference type="GO" id="GO:0006952">
    <property type="term" value="P:defense response"/>
    <property type="evidence" value="ECO:0007669"/>
    <property type="project" value="UniProtKB-KW"/>
</dbReference>
<dbReference type="FunFam" id="1.10.10.10:FF:000322">
    <property type="entry name" value="Probable disease resistance protein At1g63360"/>
    <property type="match status" value="1"/>
</dbReference>
<dbReference type="Gene3D" id="1.10.8.430">
    <property type="entry name" value="Helical domain of apoptotic protease-activating factors"/>
    <property type="match status" value="1"/>
</dbReference>
<dbReference type="Gene3D" id="1.10.10.10">
    <property type="entry name" value="Winged helix-like DNA-binding domain superfamily/Winged helix DNA-binding domain"/>
    <property type="match status" value="1"/>
</dbReference>
<evidence type="ECO:0000313" key="12">
    <source>
        <dbReference type="Proteomes" id="UP000237105"/>
    </source>
</evidence>
<keyword evidence="5" id="KW-0067">ATP-binding</keyword>
<dbReference type="Pfam" id="PF00931">
    <property type="entry name" value="NB-ARC"/>
    <property type="match status" value="1"/>
</dbReference>
<dbReference type="Gene3D" id="1.20.5.4130">
    <property type="match status" value="1"/>
</dbReference>
<feature type="domain" description="Disease resistance protein winged helix" evidence="9">
    <location>
        <begin position="438"/>
        <end position="506"/>
    </location>
</feature>
<feature type="domain" description="R13L1/DRL21-like LRR repeat region" evidence="10">
    <location>
        <begin position="697"/>
        <end position="821"/>
    </location>
</feature>
<dbReference type="PRINTS" id="PR00364">
    <property type="entry name" value="DISEASERSIST"/>
</dbReference>
<evidence type="ECO:0000256" key="3">
    <source>
        <dbReference type="ARBA" id="ARBA00022741"/>
    </source>
</evidence>
<dbReference type="InterPro" id="IPR056789">
    <property type="entry name" value="LRR_R13L1-DRL21"/>
</dbReference>
<dbReference type="FunFam" id="3.40.50.300:FF:001091">
    <property type="entry name" value="Probable disease resistance protein At1g61300"/>
    <property type="match status" value="1"/>
</dbReference>
<keyword evidence="4" id="KW-0611">Plant defense</keyword>
<feature type="domain" description="Disease resistance N-terminal" evidence="8">
    <location>
        <begin position="9"/>
        <end position="104"/>
    </location>
</feature>
<feature type="region of interest" description="Disordered" evidence="6">
    <location>
        <begin position="152"/>
        <end position="174"/>
    </location>
</feature>
<evidence type="ECO:0000256" key="2">
    <source>
        <dbReference type="ARBA" id="ARBA00022737"/>
    </source>
</evidence>
<dbReference type="InterPro" id="IPR041118">
    <property type="entry name" value="Rx_N"/>
</dbReference>
<dbReference type="InterPro" id="IPR036388">
    <property type="entry name" value="WH-like_DNA-bd_sf"/>
</dbReference>
<evidence type="ECO:0000259" key="9">
    <source>
        <dbReference type="Pfam" id="PF23559"/>
    </source>
</evidence>
<dbReference type="Pfam" id="PF18052">
    <property type="entry name" value="Rx_N"/>
    <property type="match status" value="1"/>
</dbReference>
<dbReference type="Proteomes" id="UP000237105">
    <property type="component" value="Unassembled WGS sequence"/>
</dbReference>
<dbReference type="Gene3D" id="3.80.10.10">
    <property type="entry name" value="Ribonuclease Inhibitor"/>
    <property type="match status" value="3"/>
</dbReference>